<dbReference type="SMART" id="SM01150">
    <property type="entry name" value="DUF1338"/>
    <property type="match status" value="1"/>
</dbReference>
<comment type="cofactor">
    <cofactor evidence="1">
        <name>Fe(2+)</name>
        <dbReference type="ChEBI" id="CHEBI:29033"/>
    </cofactor>
</comment>
<evidence type="ECO:0000256" key="2">
    <source>
        <dbReference type="ARBA" id="ARBA00022964"/>
    </source>
</evidence>
<organism evidence="8 9">
    <name type="scientific">Marinobacter daepoensis</name>
    <dbReference type="NCBI Taxonomy" id="262077"/>
    <lineage>
        <taxon>Bacteria</taxon>
        <taxon>Pseudomonadati</taxon>
        <taxon>Pseudomonadota</taxon>
        <taxon>Gammaproteobacteria</taxon>
        <taxon>Pseudomonadales</taxon>
        <taxon>Marinobacteraceae</taxon>
        <taxon>Marinobacter</taxon>
    </lineage>
</organism>
<dbReference type="PANTHER" id="PTHR31136">
    <property type="entry name" value="DUF1338 DOMAIN-CONTAINING PROTEIN"/>
    <property type="match status" value="1"/>
</dbReference>
<gene>
    <name evidence="8" type="ORF">JYP53_14100</name>
</gene>
<comment type="similarity">
    <text evidence="5">Belongs to the 2-oxoadipate dioxygenase/decarboxylase family.</text>
</comment>
<dbReference type="Gene3D" id="3.10.180.50">
    <property type="match status" value="1"/>
</dbReference>
<keyword evidence="4" id="KW-0408">Iron</keyword>
<evidence type="ECO:0000313" key="9">
    <source>
        <dbReference type="Proteomes" id="UP000664344"/>
    </source>
</evidence>
<keyword evidence="2" id="KW-0223">Dioxygenase</keyword>
<dbReference type="RefSeq" id="WP_029652683.1">
    <property type="nucleotide sequence ID" value="NZ_JAFKDB010000019.1"/>
</dbReference>
<evidence type="ECO:0000256" key="3">
    <source>
        <dbReference type="ARBA" id="ARBA00023002"/>
    </source>
</evidence>
<name>A0ABS3BGS4_9GAMM</name>
<evidence type="ECO:0000313" key="8">
    <source>
        <dbReference type="EMBL" id="MBN7771034.1"/>
    </source>
</evidence>
<dbReference type="Pfam" id="PF07063">
    <property type="entry name" value="HGLS"/>
    <property type="match status" value="2"/>
</dbReference>
<comment type="caution">
    <text evidence="8">The sequence shown here is derived from an EMBL/GenBank/DDBJ whole genome shotgun (WGS) entry which is preliminary data.</text>
</comment>
<keyword evidence="3" id="KW-0560">Oxidoreductase</keyword>
<protein>
    <recommendedName>
        <fullName evidence="6">2-oxoadipate dioxygenase/decarboxylase</fullName>
        <ecNumber evidence="6">1.13.11.93</ecNumber>
    </recommendedName>
    <alternativeName>
        <fullName evidence="7">2-hydroxyglutarate synthase</fullName>
    </alternativeName>
</protein>
<dbReference type="EC" id="1.13.11.93" evidence="6"/>
<accession>A0ABS3BGS4</accession>
<evidence type="ECO:0000256" key="1">
    <source>
        <dbReference type="ARBA" id="ARBA00001954"/>
    </source>
</evidence>
<reference evidence="8 9" key="1">
    <citation type="submission" date="2021-02" db="EMBL/GenBank/DDBJ databases">
        <title>PHA producing bacteria isolated from coastal sediment in Guangdong, Shenzhen.</title>
        <authorList>
            <person name="Zheng W."/>
            <person name="Yu S."/>
            <person name="Huang Y."/>
        </authorList>
    </citation>
    <scope>NUCLEOTIDE SEQUENCE [LARGE SCALE GENOMIC DNA]</scope>
    <source>
        <strain evidence="8 9">TN21-5</strain>
    </source>
</reference>
<dbReference type="Proteomes" id="UP000664344">
    <property type="component" value="Unassembled WGS sequence"/>
</dbReference>
<evidence type="ECO:0000256" key="4">
    <source>
        <dbReference type="ARBA" id="ARBA00023004"/>
    </source>
</evidence>
<dbReference type="PANTHER" id="PTHR31136:SF5">
    <property type="entry name" value="2-OXOADIPATE DIOXYGENASE_DECARBOXYLASE, CHLOROPLASTIC"/>
    <property type="match status" value="1"/>
</dbReference>
<proteinExistence type="inferred from homology"/>
<evidence type="ECO:0000256" key="6">
    <source>
        <dbReference type="ARBA" id="ARBA00035023"/>
    </source>
</evidence>
<evidence type="ECO:0000256" key="5">
    <source>
        <dbReference type="ARBA" id="ARBA00035013"/>
    </source>
</evidence>
<dbReference type="EMBL" id="JAFKDB010000019">
    <property type="protein sequence ID" value="MBN7771034.1"/>
    <property type="molecule type" value="Genomic_DNA"/>
</dbReference>
<sequence>MHSDVNALFHALWENYRTVTPSADRIHSLLAERETKAIVNDHIALRTFNLAPVGLDALAKHFLALGYTAGGEYHFDAKKLYARHYEHADPNLPKVFISELLVDQCSPELQSIVQKLVAQIAPTATEADDFLYSGRHWTLDYATYQTLLAESEYAGWLAAWGYRANHFTVSINHLESLQSVEEINTLLKANGFTVNQAGGEVKGSPQDCLEQSSTMADRVPVHFSDQQAIIPSCFYEFARRYPTDAGKLYTGFVAASADRIFESTDSQ</sequence>
<evidence type="ECO:0000256" key="7">
    <source>
        <dbReference type="ARBA" id="ARBA00035045"/>
    </source>
</evidence>
<dbReference type="InterPro" id="IPR009770">
    <property type="entry name" value="HGLS"/>
</dbReference>
<keyword evidence="9" id="KW-1185">Reference proteome</keyword>
<dbReference type="CDD" id="cd16350">
    <property type="entry name" value="VOC_like"/>
    <property type="match status" value="1"/>
</dbReference>